<evidence type="ECO:0000256" key="3">
    <source>
        <dbReference type="ARBA" id="ARBA00022989"/>
    </source>
</evidence>
<feature type="transmembrane region" description="Helical" evidence="5">
    <location>
        <begin position="266"/>
        <end position="285"/>
    </location>
</feature>
<dbReference type="OrthoDB" id="3066029at2759"/>
<feature type="transmembrane region" description="Helical" evidence="5">
    <location>
        <begin position="39"/>
        <end position="59"/>
    </location>
</feature>
<organism evidence="6 7">
    <name type="scientific">Ephemerocybe angulata</name>
    <dbReference type="NCBI Taxonomy" id="980116"/>
    <lineage>
        <taxon>Eukaryota</taxon>
        <taxon>Fungi</taxon>
        <taxon>Dikarya</taxon>
        <taxon>Basidiomycota</taxon>
        <taxon>Agaricomycotina</taxon>
        <taxon>Agaricomycetes</taxon>
        <taxon>Agaricomycetidae</taxon>
        <taxon>Agaricales</taxon>
        <taxon>Agaricineae</taxon>
        <taxon>Psathyrellaceae</taxon>
        <taxon>Ephemerocybe</taxon>
    </lineage>
</organism>
<feature type="transmembrane region" description="Helical" evidence="5">
    <location>
        <begin position="200"/>
        <end position="223"/>
    </location>
</feature>
<protein>
    <recommendedName>
        <fullName evidence="8">MFS general substrate transporter</fullName>
    </recommendedName>
</protein>
<accession>A0A8H5BV32</accession>
<evidence type="ECO:0000256" key="4">
    <source>
        <dbReference type="ARBA" id="ARBA00023136"/>
    </source>
</evidence>
<evidence type="ECO:0000313" key="6">
    <source>
        <dbReference type="EMBL" id="KAF5330124.1"/>
    </source>
</evidence>
<dbReference type="Gene3D" id="1.20.1250.20">
    <property type="entry name" value="MFS general substrate transporter like domains"/>
    <property type="match status" value="1"/>
</dbReference>
<dbReference type="PANTHER" id="PTHR23502:SF64">
    <property type="entry name" value="TRANSPORTER, PUTATIVE (AFU_ORTHOLOGUE AFUA_3G11760)-RELATED"/>
    <property type="match status" value="1"/>
</dbReference>
<dbReference type="PANTHER" id="PTHR23502">
    <property type="entry name" value="MAJOR FACILITATOR SUPERFAMILY"/>
    <property type="match status" value="1"/>
</dbReference>
<dbReference type="InterPro" id="IPR036259">
    <property type="entry name" value="MFS_trans_sf"/>
</dbReference>
<feature type="transmembrane region" description="Helical" evidence="5">
    <location>
        <begin position="71"/>
        <end position="89"/>
    </location>
</feature>
<name>A0A8H5BV32_9AGAR</name>
<feature type="transmembrane region" description="Helical" evidence="5">
    <location>
        <begin position="338"/>
        <end position="357"/>
    </location>
</feature>
<reference evidence="6 7" key="1">
    <citation type="journal article" date="2020" name="ISME J.">
        <title>Uncovering the hidden diversity of litter-decomposition mechanisms in mushroom-forming fungi.</title>
        <authorList>
            <person name="Floudas D."/>
            <person name="Bentzer J."/>
            <person name="Ahren D."/>
            <person name="Johansson T."/>
            <person name="Persson P."/>
            <person name="Tunlid A."/>
        </authorList>
    </citation>
    <scope>NUCLEOTIDE SEQUENCE [LARGE SCALE GENOMIC DNA]</scope>
    <source>
        <strain evidence="6 7">CBS 175.51</strain>
    </source>
</reference>
<evidence type="ECO:0000256" key="1">
    <source>
        <dbReference type="ARBA" id="ARBA00004141"/>
    </source>
</evidence>
<feature type="transmembrane region" description="Helical" evidence="5">
    <location>
        <begin position="6"/>
        <end position="27"/>
    </location>
</feature>
<evidence type="ECO:0000256" key="5">
    <source>
        <dbReference type="SAM" id="Phobius"/>
    </source>
</evidence>
<gene>
    <name evidence="6" type="ORF">D9611_010546</name>
</gene>
<dbReference type="Pfam" id="PF07690">
    <property type="entry name" value="MFS_1"/>
    <property type="match status" value="1"/>
</dbReference>
<dbReference type="Proteomes" id="UP000541558">
    <property type="component" value="Unassembled WGS sequence"/>
</dbReference>
<dbReference type="AlphaFoldDB" id="A0A8H5BV32"/>
<dbReference type="EMBL" id="JAACJK010000116">
    <property type="protein sequence ID" value="KAF5330124.1"/>
    <property type="molecule type" value="Genomic_DNA"/>
</dbReference>
<evidence type="ECO:0000313" key="7">
    <source>
        <dbReference type="Proteomes" id="UP000541558"/>
    </source>
</evidence>
<comment type="subcellular location">
    <subcellularLocation>
        <location evidence="1">Membrane</location>
        <topology evidence="1">Multi-pass membrane protein</topology>
    </subcellularLocation>
</comment>
<keyword evidence="2 5" id="KW-0812">Transmembrane</keyword>
<evidence type="ECO:0000256" key="2">
    <source>
        <dbReference type="ARBA" id="ARBA00022692"/>
    </source>
</evidence>
<evidence type="ECO:0008006" key="8">
    <source>
        <dbReference type="Google" id="ProtNLM"/>
    </source>
</evidence>
<sequence length="379" mass="40784">MELIVTMVSFCGLIPGLFISGTFIPCIPQISKDIKSTSAIVSMAVSVSILSASLGAMTASSYSTYYGRRPVYLTFLPLLFAGSLGVASAQSVTQLMTWRAEQAFGASPAPFIGGLSAHYASWRLPQLVMGLSGLFVFVLVYAFLPETSHPGERGVDKVKSLSDEGAAALRSERPLRRFTKTLPIFINPLRPLALMRNPNLLFVCLAGFFVLQTGYTLLVPIAYTIGERYGISNEAIIGACILPSGLGTTTWRHLVPEDRLRAALPSALFAVPTFIWASGFITSFVKDNRVGLSLNVLCIFLNGMAIDFVFTPSGSYIVDTMHSRSAESMAANTALRSVIMSIGVLSLIGFGFLWITVRYGEKLGTWGTPTSDGSVQEVG</sequence>
<keyword evidence="7" id="KW-1185">Reference proteome</keyword>
<dbReference type="GO" id="GO:0022857">
    <property type="term" value="F:transmembrane transporter activity"/>
    <property type="evidence" value="ECO:0007669"/>
    <property type="project" value="InterPro"/>
</dbReference>
<feature type="transmembrane region" description="Helical" evidence="5">
    <location>
        <begin position="292"/>
        <end position="318"/>
    </location>
</feature>
<keyword evidence="4 5" id="KW-0472">Membrane</keyword>
<feature type="transmembrane region" description="Helical" evidence="5">
    <location>
        <begin position="127"/>
        <end position="144"/>
    </location>
</feature>
<proteinExistence type="predicted"/>
<keyword evidence="3 5" id="KW-1133">Transmembrane helix</keyword>
<dbReference type="InterPro" id="IPR011701">
    <property type="entry name" value="MFS"/>
</dbReference>
<comment type="caution">
    <text evidence="6">The sequence shown here is derived from an EMBL/GenBank/DDBJ whole genome shotgun (WGS) entry which is preliminary data.</text>
</comment>
<dbReference type="SUPFAM" id="SSF103473">
    <property type="entry name" value="MFS general substrate transporter"/>
    <property type="match status" value="1"/>
</dbReference>
<dbReference type="GO" id="GO:0005886">
    <property type="term" value="C:plasma membrane"/>
    <property type="evidence" value="ECO:0007669"/>
    <property type="project" value="TreeGrafter"/>
</dbReference>